<sequence>MKGYGREPVQFVGCAMRTKGLWLALVRTAHPTSCLMHHLIGT</sequence>
<organism evidence="1 2">
    <name type="scientific">Pseudomonas borbori</name>
    <dbReference type="NCBI Taxonomy" id="289003"/>
    <lineage>
        <taxon>Bacteria</taxon>
        <taxon>Pseudomonadati</taxon>
        <taxon>Pseudomonadota</taxon>
        <taxon>Gammaproteobacteria</taxon>
        <taxon>Pseudomonadales</taxon>
        <taxon>Pseudomonadaceae</taxon>
        <taxon>Pseudomonas</taxon>
    </lineage>
</organism>
<gene>
    <name evidence="1" type="ORF">SAMN05216190_12747</name>
</gene>
<reference evidence="2" key="1">
    <citation type="submission" date="2016-10" db="EMBL/GenBank/DDBJ databases">
        <authorList>
            <person name="Varghese N."/>
            <person name="Submissions S."/>
        </authorList>
    </citation>
    <scope>NUCLEOTIDE SEQUENCE [LARGE SCALE GENOMIC DNA]</scope>
    <source>
        <strain evidence="2">DSM 17834</strain>
    </source>
</reference>
<evidence type="ECO:0000313" key="2">
    <source>
        <dbReference type="Proteomes" id="UP000198784"/>
    </source>
</evidence>
<dbReference type="Proteomes" id="UP000198784">
    <property type="component" value="Unassembled WGS sequence"/>
</dbReference>
<accession>A0A1I5UVC5</accession>
<evidence type="ECO:0000313" key="1">
    <source>
        <dbReference type="EMBL" id="SFP98997.1"/>
    </source>
</evidence>
<dbReference type="AlphaFoldDB" id="A0A1I5UVC5"/>
<proteinExistence type="predicted"/>
<dbReference type="EMBL" id="FOWX01000027">
    <property type="protein sequence ID" value="SFP98997.1"/>
    <property type="molecule type" value="Genomic_DNA"/>
</dbReference>
<name>A0A1I5UVC5_9PSED</name>
<protein>
    <submittedName>
        <fullName evidence="1">Uncharacterized protein</fullName>
    </submittedName>
</protein>
<keyword evidence="2" id="KW-1185">Reference proteome</keyword>